<reference evidence="1 2" key="1">
    <citation type="submission" date="2016-03" db="EMBL/GenBank/DDBJ databases">
        <title>EvidentialGene: Evidence-directed Construction of Genes on Genomes.</title>
        <authorList>
            <person name="Gilbert D.G."/>
            <person name="Choi J.-H."/>
            <person name="Mockaitis K."/>
            <person name="Colbourne J."/>
            <person name="Pfrender M."/>
        </authorList>
    </citation>
    <scope>NUCLEOTIDE SEQUENCE [LARGE SCALE GENOMIC DNA]</scope>
    <source>
        <strain evidence="1 2">Xinb3</strain>
        <tissue evidence="1">Complete organism</tissue>
    </source>
</reference>
<keyword evidence="2" id="KW-1185">Reference proteome</keyword>
<dbReference type="EMBL" id="LRGB01022653">
    <property type="protein sequence ID" value="KZR97095.1"/>
    <property type="molecule type" value="Genomic_DNA"/>
</dbReference>
<evidence type="ECO:0000313" key="1">
    <source>
        <dbReference type="EMBL" id="KZR97095.1"/>
    </source>
</evidence>
<feature type="non-terminal residue" evidence="1">
    <location>
        <position position="146"/>
    </location>
</feature>
<feature type="non-terminal residue" evidence="1">
    <location>
        <position position="1"/>
    </location>
</feature>
<dbReference type="Proteomes" id="UP000076858">
    <property type="component" value="Unassembled WGS sequence"/>
</dbReference>
<proteinExistence type="predicted"/>
<gene>
    <name evidence="1" type="ORF">APZ42_008225</name>
</gene>
<protein>
    <submittedName>
        <fullName evidence="1">Uncharacterized protein</fullName>
    </submittedName>
</protein>
<sequence>RLLLTSRVTGETHRFPLTNFSSSTQFIPAVMVVGKILSVDQVLNENPESGPTAVPTEPSLPFASRVNKNLGDEDRERTVALLNRCLRCFAASPHELGRSNVVKHVIDTGNHLPVHQASYASAWRERELINDQTQTMMRDNVIVPSK</sequence>
<organism evidence="1 2">
    <name type="scientific">Daphnia magna</name>
    <dbReference type="NCBI Taxonomy" id="35525"/>
    <lineage>
        <taxon>Eukaryota</taxon>
        <taxon>Metazoa</taxon>
        <taxon>Ecdysozoa</taxon>
        <taxon>Arthropoda</taxon>
        <taxon>Crustacea</taxon>
        <taxon>Branchiopoda</taxon>
        <taxon>Diplostraca</taxon>
        <taxon>Cladocera</taxon>
        <taxon>Anomopoda</taxon>
        <taxon>Daphniidae</taxon>
        <taxon>Daphnia</taxon>
    </lineage>
</organism>
<comment type="caution">
    <text evidence="1">The sequence shown here is derived from an EMBL/GenBank/DDBJ whole genome shotgun (WGS) entry which is preliminary data.</text>
</comment>
<accession>A0A164ESR3</accession>
<dbReference type="AlphaFoldDB" id="A0A164ESR3"/>
<name>A0A164ESR3_9CRUS</name>
<evidence type="ECO:0000313" key="2">
    <source>
        <dbReference type="Proteomes" id="UP000076858"/>
    </source>
</evidence>